<feature type="compositionally biased region" description="Low complexity" evidence="2">
    <location>
        <begin position="1042"/>
        <end position="1068"/>
    </location>
</feature>
<feature type="coiled-coil region" evidence="1">
    <location>
        <begin position="459"/>
        <end position="486"/>
    </location>
</feature>
<feature type="region of interest" description="Disordered" evidence="2">
    <location>
        <begin position="775"/>
        <end position="821"/>
    </location>
</feature>
<dbReference type="InterPro" id="IPR036366">
    <property type="entry name" value="PGBDSf"/>
</dbReference>
<sequence length="1361" mass="145644">MNSKRSYLDTLNAGRQRRPHASLEELNRSLETLEQRLDRTRADMPDRPDLRRPPAEPRYPSTQPYGQPRWYEDPYSAQRPLDRPPQNPAAQYPGAQNQRPQTRAPQNPTPAAAPAFGQNYQAIARDIDRVRGQEDSVAMVGKIAVELRGLREELRHQMTAGLQREFEAFRQDIDRAMQANSQRGANGTPDKSSAELGLEFERLSGAIQSLAEKSDDRSVNLLRLELEQVKGALDTLAREESVQKVDRRWDDFDRRWSAFEDRVDADQRKRAEGPSLSVLTDRLEQISNAVNNLPESLSLRSLEEKVRTLAGAVDRFAGQQTARGGETLAMIDERLDEISRAIVASTVAAQANAFDPETFGRIEKRMASLAVQIEEVAQSRPGAEVLDHLNLLTSRVDQLAGRADLPEQAMERLGKQIASITEKMDRAPAMPDADQIFQGLEQRFDALSMLLERRQGDAIEQSNALFHDLERRLDEVADRLDQRMRQDESAGIMEAIDARFTALAKRIETRTPDPANEMAIRGLESRLEDISSRLESSAQQVAGIDPALIRSLEAQVAGLSAHLSRPGTPLPEFEDISPRLNEIEKSLAGTRDSILSVAREAAESAVKSLAESTSSTAQTNATAVAGLAQDLKTLEALTRRSDERNSRTFEAIHDTLLKIVDRLGSLEAGETSEAMSELVDPQPTSKRGRGGKIAVQDAPSMDIDQPQPLTGDMASLEGRAAAIMRDEPSAPRTPAEAAAAAAMAALGPDAIGDKSEAAGRRKSMFSGLARAFKGKKEADTQPLAGSAPVADVPSVDIDEPLDPRAANRPLEPGSGAPDLNAIMKRVRDERGGQPARRTESDAAKSDFIAAARRAAQAAAAEADTLKRQSTMTGPVKALRIGDLLKARRKPILMAAAAIMMALAGLQLGKAFLADPVETANNQPAPVVSTQAVDTALLSAAAAPQADTQKADTDTAQAENAPARPVRQAEPVKDPAPAASIPSSPEAAAIPAEPTPAPMALAAPAMPAPTPMASATPSEPAAAASTATDTDGDTQPVGKEPVAASPAAEGAAANAPAATSADTTGAVPPAASQTAAAKFDIPSEIGPVALRDAAAGGDAKALFEVGSRYAESRGVKEDMKAAAKWYEQSAELGFAPAEYRIGNFYEKGIGVARDIKKAKTYYQLAAEQGNASAMHNLAVLFAMAADGVTDNESATHWFQEAADLGVKDSQFNLGILAAKGVGMKQNLEESYKWFALVAKTGDKDAAAKRDEIANALRPEQLERARAATELWKAKPLNAAANSADVPESWQDSAPQTTAGIDMKKAVKNIQLILNKNGYDAGGADGVMGGKTKNAIMAFQTDNKMKPTGEVDAPLVKALLAKK</sequence>
<feature type="region of interest" description="Disordered" evidence="2">
    <location>
        <begin position="940"/>
        <end position="1068"/>
    </location>
</feature>
<dbReference type="InterPro" id="IPR036365">
    <property type="entry name" value="PGBD-like_sf"/>
</dbReference>
<dbReference type="PANTHER" id="PTHR43628">
    <property type="entry name" value="ACTIVATOR OF C KINASE PROTEIN 1-RELATED"/>
    <property type="match status" value="1"/>
</dbReference>
<reference evidence="4 5" key="1">
    <citation type="submission" date="2014-08" db="EMBL/GenBank/DDBJ databases">
        <authorList>
            <person name="Moulin Lionel"/>
        </authorList>
    </citation>
    <scope>NUCLEOTIDE SEQUENCE [LARGE SCALE GENOMIC DNA]</scope>
</reference>
<evidence type="ECO:0000313" key="4">
    <source>
        <dbReference type="EMBL" id="CDX50904.1"/>
    </source>
</evidence>
<evidence type="ECO:0000259" key="3">
    <source>
        <dbReference type="Pfam" id="PF01471"/>
    </source>
</evidence>
<dbReference type="InterPro" id="IPR006597">
    <property type="entry name" value="Sel1-like"/>
</dbReference>
<feature type="compositionally biased region" description="Low complexity" evidence="2">
    <location>
        <begin position="95"/>
        <end position="114"/>
    </location>
</feature>
<feature type="region of interest" description="Disordered" evidence="2">
    <location>
        <begin position="671"/>
        <end position="712"/>
    </location>
</feature>
<feature type="region of interest" description="Disordered" evidence="2">
    <location>
        <begin position="1"/>
        <end position="114"/>
    </location>
</feature>
<dbReference type="Gene3D" id="1.25.40.10">
    <property type="entry name" value="Tetratricopeptide repeat domain"/>
    <property type="match status" value="1"/>
</dbReference>
<dbReference type="EMBL" id="CCNE01000005">
    <property type="protein sequence ID" value="CDX50904.1"/>
    <property type="molecule type" value="Genomic_DNA"/>
</dbReference>
<protein>
    <submittedName>
        <fullName evidence="4">Peptidoglycan-binding domain 1 protein</fullName>
    </submittedName>
</protein>
<dbReference type="Pfam" id="PF08238">
    <property type="entry name" value="Sel1"/>
    <property type="match status" value="4"/>
</dbReference>
<dbReference type="SMART" id="SM00671">
    <property type="entry name" value="SEL1"/>
    <property type="match status" value="4"/>
</dbReference>
<evidence type="ECO:0000256" key="2">
    <source>
        <dbReference type="SAM" id="MobiDB-lite"/>
    </source>
</evidence>
<dbReference type="PANTHER" id="PTHR43628:SF1">
    <property type="entry name" value="CHITIN SYNTHASE REGULATORY FACTOR 2-RELATED"/>
    <property type="match status" value="1"/>
</dbReference>
<gene>
    <name evidence="4" type="ORF">MPL3365_130202</name>
</gene>
<dbReference type="Gene3D" id="1.10.101.10">
    <property type="entry name" value="PGBD-like superfamily/PGBD"/>
    <property type="match status" value="1"/>
</dbReference>
<dbReference type="InterPro" id="IPR011990">
    <property type="entry name" value="TPR-like_helical_dom_sf"/>
</dbReference>
<accession>A0A090GSS1</accession>
<dbReference type="SUPFAM" id="SSF47090">
    <property type="entry name" value="PGBD-like"/>
    <property type="match status" value="1"/>
</dbReference>
<feature type="compositionally biased region" description="Low complexity" evidence="2">
    <location>
        <begin position="974"/>
        <end position="1027"/>
    </location>
</feature>
<dbReference type="SUPFAM" id="SSF81901">
    <property type="entry name" value="HCP-like"/>
    <property type="match status" value="1"/>
</dbReference>
<dbReference type="InterPro" id="IPR052945">
    <property type="entry name" value="Mitotic_Regulator"/>
</dbReference>
<keyword evidence="1" id="KW-0175">Coiled coil</keyword>
<organism evidence="4 5">
    <name type="scientific">Mesorhizobium plurifarium</name>
    <dbReference type="NCBI Taxonomy" id="69974"/>
    <lineage>
        <taxon>Bacteria</taxon>
        <taxon>Pseudomonadati</taxon>
        <taxon>Pseudomonadota</taxon>
        <taxon>Alphaproteobacteria</taxon>
        <taxon>Hyphomicrobiales</taxon>
        <taxon>Phyllobacteriaceae</taxon>
        <taxon>Mesorhizobium</taxon>
    </lineage>
</organism>
<feature type="domain" description="Peptidoglycan binding-like" evidence="3">
    <location>
        <begin position="1304"/>
        <end position="1357"/>
    </location>
</feature>
<name>A0A090GSS1_MESPL</name>
<dbReference type="Pfam" id="PF01471">
    <property type="entry name" value="PG_binding_1"/>
    <property type="match status" value="1"/>
</dbReference>
<dbReference type="InterPro" id="IPR002477">
    <property type="entry name" value="Peptidoglycan-bd-like"/>
</dbReference>
<evidence type="ECO:0000313" key="5">
    <source>
        <dbReference type="Proteomes" id="UP000046122"/>
    </source>
</evidence>
<dbReference type="Proteomes" id="UP000046122">
    <property type="component" value="Unassembled WGS sequence"/>
</dbReference>
<evidence type="ECO:0000256" key="1">
    <source>
        <dbReference type="SAM" id="Coils"/>
    </source>
</evidence>
<feature type="compositionally biased region" description="Low complexity" evidence="2">
    <location>
        <begin position="940"/>
        <end position="957"/>
    </location>
</feature>
<proteinExistence type="predicted"/>
<feature type="compositionally biased region" description="Basic and acidic residues" evidence="2">
    <location>
        <begin position="21"/>
        <end position="55"/>
    </location>
</feature>